<feature type="domain" description="EamA" evidence="3">
    <location>
        <begin position="161"/>
        <end position="305"/>
    </location>
</feature>
<keyword evidence="2" id="KW-1133">Transmembrane helix</keyword>
<sequence>MSAGLLARRDGTRAGLALALASAAAFGLSGPFAKALTDAGWSASGAVLVRLGGAAVILLVILAVARPGVLAAIRADGPALLLYGLLAMAGVQVAFFNALQYLPVTVALLLEYLGPILVIGWVWLVRGQPPGPRTVLGAGVALVGLSMVVQVWSGIGLRWEGLAWGFAAAVCQAAYFLMADRAGSTTPPLVLAGVGMTVGAVVVGLLGAAGVLPVVVDTAAAGVLLAGVDVGWPVAAALLIGVSSVVAYLTGLAAIARIGAARGSLVALLEVVASAVASWLLLGQVPTAGQAFGGALILVGVALTSTARPAVLAEPDLR</sequence>
<comment type="similarity">
    <text evidence="1">Belongs to the EamA transporter family.</text>
</comment>
<evidence type="ECO:0000313" key="4">
    <source>
        <dbReference type="EMBL" id="NMH81187.1"/>
    </source>
</evidence>
<feature type="transmembrane region" description="Helical" evidence="2">
    <location>
        <begin position="190"/>
        <end position="212"/>
    </location>
</feature>
<keyword evidence="2" id="KW-0472">Membrane</keyword>
<feature type="transmembrane region" description="Helical" evidence="2">
    <location>
        <begin position="288"/>
        <end position="311"/>
    </location>
</feature>
<dbReference type="PANTHER" id="PTHR22911:SF79">
    <property type="entry name" value="MOBA-LIKE NTP TRANSFERASE DOMAIN-CONTAINING PROTEIN"/>
    <property type="match status" value="1"/>
</dbReference>
<feature type="transmembrane region" description="Helical" evidence="2">
    <location>
        <begin position="161"/>
        <end position="178"/>
    </location>
</feature>
<accession>A0ABX1RMI5</accession>
<dbReference type="PANTHER" id="PTHR22911">
    <property type="entry name" value="ACYL-MALONYL CONDENSING ENZYME-RELATED"/>
    <property type="match status" value="1"/>
</dbReference>
<dbReference type="InterPro" id="IPR000620">
    <property type="entry name" value="EamA_dom"/>
</dbReference>
<evidence type="ECO:0000313" key="5">
    <source>
        <dbReference type="Proteomes" id="UP001296706"/>
    </source>
</evidence>
<feature type="transmembrane region" description="Helical" evidence="2">
    <location>
        <begin position="263"/>
        <end position="282"/>
    </location>
</feature>
<evidence type="ECO:0000256" key="1">
    <source>
        <dbReference type="ARBA" id="ARBA00007362"/>
    </source>
</evidence>
<organism evidence="4 5">
    <name type="scientific">Pseudonocardia xinjiangensis</name>
    <dbReference type="NCBI Taxonomy" id="75289"/>
    <lineage>
        <taxon>Bacteria</taxon>
        <taxon>Bacillati</taxon>
        <taxon>Actinomycetota</taxon>
        <taxon>Actinomycetes</taxon>
        <taxon>Pseudonocardiales</taxon>
        <taxon>Pseudonocardiaceae</taxon>
        <taxon>Pseudonocardia</taxon>
    </lineage>
</organism>
<dbReference type="EMBL" id="JAAXKY010000134">
    <property type="protein sequence ID" value="NMH81187.1"/>
    <property type="molecule type" value="Genomic_DNA"/>
</dbReference>
<evidence type="ECO:0000259" key="3">
    <source>
        <dbReference type="Pfam" id="PF00892"/>
    </source>
</evidence>
<dbReference type="SUPFAM" id="SSF103481">
    <property type="entry name" value="Multidrug resistance efflux transporter EmrE"/>
    <property type="match status" value="2"/>
</dbReference>
<feature type="transmembrane region" description="Helical" evidence="2">
    <location>
        <begin position="232"/>
        <end position="256"/>
    </location>
</feature>
<protein>
    <submittedName>
        <fullName evidence="4">EamA family transporter</fullName>
    </submittedName>
</protein>
<evidence type="ECO:0000256" key="2">
    <source>
        <dbReference type="SAM" id="Phobius"/>
    </source>
</evidence>
<dbReference type="Pfam" id="PF00892">
    <property type="entry name" value="EamA"/>
    <property type="match status" value="2"/>
</dbReference>
<feature type="domain" description="EamA" evidence="3">
    <location>
        <begin position="14"/>
        <end position="149"/>
    </location>
</feature>
<feature type="transmembrane region" description="Helical" evidence="2">
    <location>
        <begin position="45"/>
        <end position="65"/>
    </location>
</feature>
<comment type="caution">
    <text evidence="4">The sequence shown here is derived from an EMBL/GenBank/DDBJ whole genome shotgun (WGS) entry which is preliminary data.</text>
</comment>
<dbReference type="InterPro" id="IPR037185">
    <property type="entry name" value="EmrE-like"/>
</dbReference>
<name>A0ABX1RMI5_9PSEU</name>
<keyword evidence="5" id="KW-1185">Reference proteome</keyword>
<dbReference type="Proteomes" id="UP001296706">
    <property type="component" value="Unassembled WGS sequence"/>
</dbReference>
<reference evidence="4 5" key="1">
    <citation type="submission" date="2020-04" db="EMBL/GenBank/DDBJ databases">
        <authorList>
            <person name="Klaysubun C."/>
            <person name="Duangmal K."/>
            <person name="Lipun K."/>
        </authorList>
    </citation>
    <scope>NUCLEOTIDE SEQUENCE [LARGE SCALE GENOMIC DNA]</scope>
    <source>
        <strain evidence="4 5">JCM 11839</strain>
    </source>
</reference>
<feature type="transmembrane region" description="Helical" evidence="2">
    <location>
        <begin position="77"/>
        <end position="95"/>
    </location>
</feature>
<proteinExistence type="inferred from homology"/>
<dbReference type="RefSeq" id="WP_169399242.1">
    <property type="nucleotide sequence ID" value="NZ_BAAAJH010000005.1"/>
</dbReference>
<feature type="transmembrane region" description="Helical" evidence="2">
    <location>
        <begin position="101"/>
        <end position="123"/>
    </location>
</feature>
<keyword evidence="2" id="KW-0812">Transmembrane</keyword>
<feature type="transmembrane region" description="Helical" evidence="2">
    <location>
        <begin position="135"/>
        <end position="155"/>
    </location>
</feature>
<gene>
    <name evidence="4" type="ORF">HF577_29350</name>
</gene>